<dbReference type="EMBL" id="CM056809">
    <property type="protein sequence ID" value="KAJ8647522.1"/>
    <property type="molecule type" value="Genomic_DNA"/>
</dbReference>
<evidence type="ECO:0000313" key="1">
    <source>
        <dbReference type="EMBL" id="KAJ8647522.1"/>
    </source>
</evidence>
<name>A0ACC2MRJ4_PERAE</name>
<comment type="caution">
    <text evidence="1">The sequence shown here is derived from an EMBL/GenBank/DDBJ whole genome shotgun (WGS) entry which is preliminary data.</text>
</comment>
<proteinExistence type="predicted"/>
<reference evidence="1 2" key="1">
    <citation type="journal article" date="2022" name="Hortic Res">
        <title>A haplotype resolved chromosomal level avocado genome allows analysis of novel avocado genes.</title>
        <authorList>
            <person name="Nath O."/>
            <person name="Fletcher S.J."/>
            <person name="Hayward A."/>
            <person name="Shaw L.M."/>
            <person name="Masouleh A.K."/>
            <person name="Furtado A."/>
            <person name="Henry R.J."/>
            <person name="Mitter N."/>
        </authorList>
    </citation>
    <scope>NUCLEOTIDE SEQUENCE [LARGE SCALE GENOMIC DNA]</scope>
    <source>
        <strain evidence="2">cv. Hass</strain>
    </source>
</reference>
<dbReference type="Proteomes" id="UP001234297">
    <property type="component" value="Chromosome 1"/>
</dbReference>
<organism evidence="1 2">
    <name type="scientific">Persea americana</name>
    <name type="common">Avocado</name>
    <dbReference type="NCBI Taxonomy" id="3435"/>
    <lineage>
        <taxon>Eukaryota</taxon>
        <taxon>Viridiplantae</taxon>
        <taxon>Streptophyta</taxon>
        <taxon>Embryophyta</taxon>
        <taxon>Tracheophyta</taxon>
        <taxon>Spermatophyta</taxon>
        <taxon>Magnoliopsida</taxon>
        <taxon>Magnoliidae</taxon>
        <taxon>Laurales</taxon>
        <taxon>Lauraceae</taxon>
        <taxon>Persea</taxon>
    </lineage>
</organism>
<protein>
    <submittedName>
        <fullName evidence="1">Uncharacterized protein</fullName>
    </submittedName>
</protein>
<gene>
    <name evidence="1" type="ORF">MRB53_000545</name>
</gene>
<evidence type="ECO:0000313" key="2">
    <source>
        <dbReference type="Proteomes" id="UP001234297"/>
    </source>
</evidence>
<keyword evidence="2" id="KW-1185">Reference proteome</keyword>
<sequence>MAPAPEKVALIVGVTGLVGKELAQQLAARPEWKVYGLARKPNNLPLHGHHYQFISCDLLDPKETMERLSLLEDVTHIFWVTWASQFPLDTQECCDQNKAMMSNALNSILPRAKSLKHVSLQTGTKHYISLSYPFDTTNKVQHYDEETPRAIGGHNFYYTLEDLLKEKLPRSVGWSVHRPGLLLGSSRRTVYNFMGSLCVYGTICRYLNLPFVFWGARTCWQQLYMDASDARLVARQQIWVSSSTNEGLSSSYGGLSSSNGHAFNAINGPAFTWKEIWPAIGAKFGVEVPEDMFSSKSMYSTSMCDMGKVWEEIVEREGLQKTKMEDLANWCFLDMVFRCPMKILATRDKVDQLGFTTRYKALDSIMYWVDCMRDDKLIP</sequence>
<accession>A0ACC2MRJ4</accession>